<reference evidence="3 5" key="3">
    <citation type="submission" date="2018-08" db="EMBL/GenBank/DDBJ databases">
        <title>Draft genome sequence of Dialister pneumosintes KCOM 1685.</title>
        <authorList>
            <person name="Kook J.-K."/>
            <person name="Park S.-N."/>
            <person name="Lim Y.K."/>
        </authorList>
    </citation>
    <scope>NUCLEOTIDE SEQUENCE [LARGE SCALE GENOMIC DNA]</scope>
    <source>
        <strain evidence="3 5">KCOM 1685</strain>
    </source>
</reference>
<dbReference type="AlphaFoldDB" id="A0A1B3WDC2"/>
<gene>
    <name evidence="2" type="ORF">BCB69_02625</name>
    <name evidence="3" type="ORF">DX915_00570</name>
</gene>
<evidence type="ECO:0000313" key="3">
    <source>
        <dbReference type="EMBL" id="RID94073.1"/>
    </source>
</evidence>
<evidence type="ECO:0000313" key="5">
    <source>
        <dbReference type="Proteomes" id="UP000266262"/>
    </source>
</evidence>
<protein>
    <submittedName>
        <fullName evidence="3">Asp23/Gls24 family envelope stress response protein</fullName>
    </submittedName>
</protein>
<dbReference type="Proteomes" id="UP000094757">
    <property type="component" value="Chromosome"/>
</dbReference>
<sequence>MSNTFITEDEFENKKMQVIEKLEKMLSLEENVAELTYKGIQRFVSGISQAFGKTFHKGVWLHREESKLVADISIAVKPNVDVYQTALHIQEKVKTIVLQNMHVSVCDVNVIITGITE</sequence>
<organism evidence="2 4">
    <name type="scientific">Dialister pneumosintes</name>
    <dbReference type="NCBI Taxonomy" id="39950"/>
    <lineage>
        <taxon>Bacteria</taxon>
        <taxon>Bacillati</taxon>
        <taxon>Bacillota</taxon>
        <taxon>Negativicutes</taxon>
        <taxon>Veillonellales</taxon>
        <taxon>Veillonellaceae</taxon>
        <taxon>Dialister</taxon>
    </lineage>
</organism>
<dbReference type="EMBL" id="CP017037">
    <property type="protein sequence ID" value="AOH38962.1"/>
    <property type="molecule type" value="Genomic_DNA"/>
</dbReference>
<dbReference type="STRING" id="39950.BCB69_02625"/>
<accession>A0A1B3WDC2</accession>
<dbReference type="RefSeq" id="WP_022513415.1">
    <property type="nucleotide sequence ID" value="NZ_CP017037.1"/>
</dbReference>
<evidence type="ECO:0000313" key="2">
    <source>
        <dbReference type="EMBL" id="AOH38962.1"/>
    </source>
</evidence>
<comment type="similarity">
    <text evidence="1">Belongs to the asp23 family.</text>
</comment>
<dbReference type="KEGG" id="dpn:BCB69_02625"/>
<keyword evidence="5" id="KW-1185">Reference proteome</keyword>
<evidence type="ECO:0000256" key="1">
    <source>
        <dbReference type="ARBA" id="ARBA00005721"/>
    </source>
</evidence>
<dbReference type="EMBL" id="QWKU01000001">
    <property type="protein sequence ID" value="RID94073.1"/>
    <property type="molecule type" value="Genomic_DNA"/>
</dbReference>
<name>A0A1B3WDC2_9FIRM</name>
<dbReference type="InterPro" id="IPR005531">
    <property type="entry name" value="Asp23"/>
</dbReference>
<dbReference type="Proteomes" id="UP000266262">
    <property type="component" value="Unassembled WGS sequence"/>
</dbReference>
<reference evidence="2" key="1">
    <citation type="submission" date="2016-08" db="EMBL/GenBank/DDBJ databases">
        <authorList>
            <person name="Seilhamer J.J."/>
        </authorList>
    </citation>
    <scope>NUCLEOTIDE SEQUENCE [LARGE SCALE GENOMIC DNA]</scope>
    <source>
        <strain evidence="2">F0677</strain>
    </source>
</reference>
<evidence type="ECO:0000313" key="4">
    <source>
        <dbReference type="Proteomes" id="UP000094757"/>
    </source>
</evidence>
<dbReference type="OrthoDB" id="1629393at2"/>
<proteinExistence type="inferred from homology"/>
<dbReference type="Pfam" id="PF03780">
    <property type="entry name" value="Asp23"/>
    <property type="match status" value="1"/>
</dbReference>
<reference evidence="4" key="2">
    <citation type="submission" date="2016-08" db="EMBL/GenBank/DDBJ databases">
        <authorList>
            <person name="Holder M.E."/>
            <person name="Ajami N.J."/>
            <person name="Petrosino J.F."/>
        </authorList>
    </citation>
    <scope>NUCLEOTIDE SEQUENCE [LARGE SCALE GENOMIC DNA]</scope>
    <source>
        <strain evidence="4">F0677</strain>
    </source>
</reference>